<evidence type="ECO:0000313" key="4">
    <source>
        <dbReference type="EMBL" id="GAV69488.1"/>
    </source>
</evidence>
<dbReference type="FunCoup" id="A0A1Q3BNL1">
    <property type="interactions" value="204"/>
</dbReference>
<dbReference type="Gene3D" id="2.130.10.10">
    <property type="entry name" value="YVTN repeat-like/Quinoprotein amine dehydrogenase"/>
    <property type="match status" value="2"/>
</dbReference>
<dbReference type="InterPro" id="IPR001680">
    <property type="entry name" value="WD40_rpt"/>
</dbReference>
<dbReference type="InterPro" id="IPR036322">
    <property type="entry name" value="WD40_repeat_dom_sf"/>
</dbReference>
<dbReference type="PROSITE" id="PS50294">
    <property type="entry name" value="WD_REPEATS_REGION"/>
    <property type="match status" value="2"/>
</dbReference>
<comment type="caution">
    <text evidence="4">The sequence shown here is derived from an EMBL/GenBank/DDBJ whole genome shotgun (WGS) entry which is preliminary data.</text>
</comment>
<accession>A0A1Q3BNL1</accession>
<dbReference type="PANTHER" id="PTHR14221:SF31">
    <property type="entry name" value="TRANSDUCIN_WD40 REPEAT-LIKE SUPERFAMILY PROTEIN"/>
    <property type="match status" value="1"/>
</dbReference>
<evidence type="ECO:0000256" key="1">
    <source>
        <dbReference type="ARBA" id="ARBA00022574"/>
    </source>
</evidence>
<dbReference type="PRINTS" id="PR00320">
    <property type="entry name" value="GPROTEINBRPT"/>
</dbReference>
<dbReference type="SMART" id="SM00320">
    <property type="entry name" value="WD40"/>
    <property type="match status" value="6"/>
</dbReference>
<dbReference type="OrthoDB" id="408728at2759"/>
<feature type="repeat" description="WD" evidence="3">
    <location>
        <begin position="21"/>
        <end position="62"/>
    </location>
</feature>
<feature type="repeat" description="WD" evidence="3">
    <location>
        <begin position="108"/>
        <end position="140"/>
    </location>
</feature>
<feature type="non-terminal residue" evidence="4">
    <location>
        <position position="1"/>
    </location>
</feature>
<dbReference type="InterPro" id="IPR020472">
    <property type="entry name" value="WD40_PAC1"/>
</dbReference>
<feature type="repeat" description="WD" evidence="3">
    <location>
        <begin position="160"/>
        <end position="195"/>
    </location>
</feature>
<evidence type="ECO:0000256" key="2">
    <source>
        <dbReference type="ARBA" id="ARBA00022737"/>
    </source>
</evidence>
<dbReference type="EMBL" id="BDDD01000727">
    <property type="protein sequence ID" value="GAV69488.1"/>
    <property type="molecule type" value="Genomic_DNA"/>
</dbReference>
<sequence>KVKQNKKRCMELAALYTRQDIQAHKGIIWAMKFSSSGRYLASGGEDGVVRSWRATSTDVACESFMAEDGLARNVKKSKSSFGRKKSFYASVMFPERVFQIVESPLHECHGHSNDILDLAWSSYNCLLSSSKDKTVRLWQVGCDQCLISISCFSFVMYITVTCIQFNPVDDNNFISGSIDGKVRIWGVSEKRVVDWADVPDVIYAVSCQPNGEGFIVGTITGICRFYEASVSDLKLEAELHIQGKKKTFGKKITGIFSQEISQRVMITSENSKIRIFDGVDVVHKFKGFPKSGGQISASFTSTGRHIISVGEDCRIYVWNYNGLCNPSSKNNSMRACEHFLAEGVSIAVPWSGMGTEYRSLTSNNLRSHMQIQDHYVGGPWTTDSECFSLGNWFSIDGPCRASSTWPEEKLPLWDITTAEGEYNDQYHQNHQQQQQHQHNDCLNHTSLSKSRRLVIVTAGWDGTIRTFHNYGLPVRL</sequence>
<proteinExistence type="predicted"/>
<dbReference type="InterPro" id="IPR015943">
    <property type="entry name" value="WD40/YVTN_repeat-like_dom_sf"/>
</dbReference>
<keyword evidence="1 3" id="KW-0853">WD repeat</keyword>
<dbReference type="Proteomes" id="UP000187406">
    <property type="component" value="Unassembled WGS sequence"/>
</dbReference>
<keyword evidence="2" id="KW-0677">Repeat</keyword>
<feature type="non-terminal residue" evidence="4">
    <location>
        <position position="476"/>
    </location>
</feature>
<dbReference type="SUPFAM" id="SSF50978">
    <property type="entry name" value="WD40 repeat-like"/>
    <property type="match status" value="1"/>
</dbReference>
<dbReference type="AlphaFoldDB" id="A0A1Q3BNL1"/>
<gene>
    <name evidence="4" type="ORF">CFOL_v3_12989</name>
</gene>
<dbReference type="Pfam" id="PF00400">
    <property type="entry name" value="WD40"/>
    <property type="match status" value="4"/>
</dbReference>
<keyword evidence="5" id="KW-1185">Reference proteome</keyword>
<dbReference type="InParanoid" id="A0A1Q3BNL1"/>
<evidence type="ECO:0000313" key="5">
    <source>
        <dbReference type="Proteomes" id="UP000187406"/>
    </source>
</evidence>
<name>A0A1Q3BNL1_CEPFO</name>
<reference evidence="5" key="1">
    <citation type="submission" date="2016-04" db="EMBL/GenBank/DDBJ databases">
        <title>Cephalotus genome sequencing.</title>
        <authorList>
            <person name="Fukushima K."/>
            <person name="Hasebe M."/>
            <person name="Fang X."/>
        </authorList>
    </citation>
    <scope>NUCLEOTIDE SEQUENCE [LARGE SCALE GENOMIC DNA]</scope>
    <source>
        <strain evidence="5">cv. St1</strain>
    </source>
</reference>
<dbReference type="PROSITE" id="PS50082">
    <property type="entry name" value="WD_REPEATS_2"/>
    <property type="match status" value="3"/>
</dbReference>
<dbReference type="PANTHER" id="PTHR14221">
    <property type="entry name" value="WD REPEAT DOMAIN 44"/>
    <property type="match status" value="1"/>
</dbReference>
<dbReference type="InterPro" id="IPR040324">
    <property type="entry name" value="WDR44/Dgr2"/>
</dbReference>
<organism evidence="4 5">
    <name type="scientific">Cephalotus follicularis</name>
    <name type="common">Albany pitcher plant</name>
    <dbReference type="NCBI Taxonomy" id="3775"/>
    <lineage>
        <taxon>Eukaryota</taxon>
        <taxon>Viridiplantae</taxon>
        <taxon>Streptophyta</taxon>
        <taxon>Embryophyta</taxon>
        <taxon>Tracheophyta</taxon>
        <taxon>Spermatophyta</taxon>
        <taxon>Magnoliopsida</taxon>
        <taxon>eudicotyledons</taxon>
        <taxon>Gunneridae</taxon>
        <taxon>Pentapetalae</taxon>
        <taxon>rosids</taxon>
        <taxon>fabids</taxon>
        <taxon>Oxalidales</taxon>
        <taxon>Cephalotaceae</taxon>
        <taxon>Cephalotus</taxon>
    </lineage>
</organism>
<protein>
    <submittedName>
        <fullName evidence="4">WD40 domain-containing protein</fullName>
    </submittedName>
</protein>
<evidence type="ECO:0000256" key="3">
    <source>
        <dbReference type="PROSITE-ProRule" id="PRU00221"/>
    </source>
</evidence>